<dbReference type="EMBL" id="WTPW01000901">
    <property type="protein sequence ID" value="KAF0470632.1"/>
    <property type="molecule type" value="Genomic_DNA"/>
</dbReference>
<reference evidence="1 2" key="1">
    <citation type="journal article" date="2019" name="Environ. Microbiol.">
        <title>At the nexus of three kingdoms: the genome of the mycorrhizal fungus Gigaspora margarita provides insights into plant, endobacterial and fungal interactions.</title>
        <authorList>
            <person name="Venice F."/>
            <person name="Ghignone S."/>
            <person name="Salvioli di Fossalunga A."/>
            <person name="Amselem J."/>
            <person name="Novero M."/>
            <person name="Xianan X."/>
            <person name="Sedzielewska Toro K."/>
            <person name="Morin E."/>
            <person name="Lipzen A."/>
            <person name="Grigoriev I.V."/>
            <person name="Henrissat B."/>
            <person name="Martin F.M."/>
            <person name="Bonfante P."/>
        </authorList>
    </citation>
    <scope>NUCLEOTIDE SEQUENCE [LARGE SCALE GENOMIC DNA]</scope>
    <source>
        <strain evidence="1 2">BEG34</strain>
    </source>
</reference>
<comment type="caution">
    <text evidence="1">The sequence shown here is derived from an EMBL/GenBank/DDBJ whole genome shotgun (WGS) entry which is preliminary data.</text>
</comment>
<name>A0A8H3XKV6_GIGMA</name>
<accession>A0A8H3XKV6</accession>
<organism evidence="1 2">
    <name type="scientific">Gigaspora margarita</name>
    <dbReference type="NCBI Taxonomy" id="4874"/>
    <lineage>
        <taxon>Eukaryota</taxon>
        <taxon>Fungi</taxon>
        <taxon>Fungi incertae sedis</taxon>
        <taxon>Mucoromycota</taxon>
        <taxon>Glomeromycotina</taxon>
        <taxon>Glomeromycetes</taxon>
        <taxon>Diversisporales</taxon>
        <taxon>Gigasporaceae</taxon>
        <taxon>Gigaspora</taxon>
    </lineage>
</organism>
<proteinExistence type="predicted"/>
<dbReference type="AlphaFoldDB" id="A0A8H3XKV6"/>
<sequence>MTKLHSVVPILKNLITKGKIFDSDVNYVSFETIREIDHLLLLRWFQRWFFMCLHHAEGLEVSHRRIMSKRLFSKKIPLYNSKFVPVWEFHHLFPDHGRIITI</sequence>
<evidence type="ECO:0000313" key="1">
    <source>
        <dbReference type="EMBL" id="KAF0470632.1"/>
    </source>
</evidence>
<keyword evidence="2" id="KW-1185">Reference proteome</keyword>
<dbReference type="Proteomes" id="UP000439903">
    <property type="component" value="Unassembled WGS sequence"/>
</dbReference>
<evidence type="ECO:0000313" key="2">
    <source>
        <dbReference type="Proteomes" id="UP000439903"/>
    </source>
</evidence>
<protein>
    <submittedName>
        <fullName evidence="1">Uncharacterized protein</fullName>
    </submittedName>
</protein>
<gene>
    <name evidence="1" type="ORF">F8M41_025363</name>
</gene>